<keyword evidence="2" id="KW-0378">Hydrolase</keyword>
<dbReference type="Gene3D" id="3.40.50.10810">
    <property type="entry name" value="Tandem AAA-ATPase domain"/>
    <property type="match status" value="1"/>
</dbReference>
<reference evidence="7" key="1">
    <citation type="journal article" date="2019" name="PLoS Negl. Trop. Dis.">
        <title>Revisiting the worldwide diversity of Leptospira species in the environment.</title>
        <authorList>
            <person name="Vincent A.T."/>
            <person name="Schiettekatte O."/>
            <person name="Bourhy P."/>
            <person name="Veyrier F.J."/>
            <person name="Picardeau M."/>
        </authorList>
    </citation>
    <scope>NUCLEOTIDE SEQUENCE [LARGE SCALE GENOMIC DNA]</scope>
    <source>
        <strain evidence="7">SCS5</strain>
    </source>
</reference>
<dbReference type="InterPro" id="IPR038718">
    <property type="entry name" value="SNF2-like_sf"/>
</dbReference>
<dbReference type="InterPro" id="IPR000330">
    <property type="entry name" value="SNF2_N"/>
</dbReference>
<dbReference type="Gene3D" id="3.40.50.300">
    <property type="entry name" value="P-loop containing nucleotide triphosphate hydrolases"/>
    <property type="match status" value="1"/>
</dbReference>
<dbReference type="CDD" id="cd18011">
    <property type="entry name" value="DEXDc_RapA"/>
    <property type="match status" value="1"/>
</dbReference>
<evidence type="ECO:0000256" key="2">
    <source>
        <dbReference type="ARBA" id="ARBA00022801"/>
    </source>
</evidence>
<organism evidence="7 8">
    <name type="scientific">Leptospira fluminis</name>
    <dbReference type="NCBI Taxonomy" id="2484979"/>
    <lineage>
        <taxon>Bacteria</taxon>
        <taxon>Pseudomonadati</taxon>
        <taxon>Spirochaetota</taxon>
        <taxon>Spirochaetia</taxon>
        <taxon>Leptospirales</taxon>
        <taxon>Leptospiraceae</taxon>
        <taxon>Leptospira</taxon>
    </lineage>
</organism>
<keyword evidence="4" id="KW-0067">ATP-binding</keyword>
<evidence type="ECO:0000259" key="5">
    <source>
        <dbReference type="PROSITE" id="PS51192"/>
    </source>
</evidence>
<dbReference type="Pfam" id="PF00271">
    <property type="entry name" value="Helicase_C"/>
    <property type="match status" value="1"/>
</dbReference>
<dbReference type="RefSeq" id="WP_135814268.1">
    <property type="nucleotide sequence ID" value="NZ_RQEV01000014.1"/>
</dbReference>
<evidence type="ECO:0000256" key="4">
    <source>
        <dbReference type="ARBA" id="ARBA00022840"/>
    </source>
</evidence>
<gene>
    <name evidence="7" type="ORF">EHO61_14335</name>
</gene>
<name>A0A4R9GLQ2_9LEPT</name>
<evidence type="ECO:0000256" key="1">
    <source>
        <dbReference type="ARBA" id="ARBA00022741"/>
    </source>
</evidence>
<accession>A0A4R9GLQ2</accession>
<sequence>MSWTEYHSKLAAYELTRKFPIDDDQRLSRALVDAQVELNPHQVDAALFAFQSPLNKGAILADEVGLGKTIEAGLVISQKWAERNRKILIVVPSNLRKQWYQELSEKFFLPCTILESKSYKSYWKEESRSPFVSNNVIICSYQFARNKAEEVKVVPWDLVIFDEAHRLRNVYKPTNKISNELKTIFRDVPKLLLTAIPLQNSLLELYGLVSFVDDQVFGSLDSFRDQFNNASGEFILTALKARISSVIKRTLRRQVLPYISYTNRLPILQSFIPEESEDRLYKLVSEYLQRSNLYALPTSQRALMILVIRKLLASSSFAIGGTLETLIQRLELRIKDSEVEKAEALDKIGDDFETLEETREEWGDLETDEPLRGEDVEAIKLEIEDLQKFKNLALSIRENAKGKALLIALEKAFYQIEVIGAEKKAIIFTESRRTQDYLIRILSDSPWKDGLFLFNGSNNDDRSKQIYVNWINRHKDTDKVTGSKTADMRSALVDYFREEGQIMIATEAGAEGINLQFCSLIVNYDLPWNPQRIEQRIGRCHRYGQKHDVVVVNFLNETNEADQRVYQLLSEKFRLFEGVFGASDEILGSIESGVDFEKRIVSIYQNSRKSEEIQSAFDALQAEMGLEIDSQLQNTRAKLLENFDDEVREKLKFRHSASQENRTNFENKLMKFTRFELEGIAEFPTDFSFILRERKIEGEYPIGLYELPRRSGDAHLYRVGHPLADFLLRRSKERVLPNAVVEFDLSGYEGKITILDNLLGKSGVLQVTLITASSLTQEEEYLIFTGMTKDGQYLDEEEIARLFSINGRILPEISPNLKDSEQMSMILLEKESLVRSRVSKRNIIYFEEQAEKLDGWAEDLKLGLEREIKDIDRKMRETRRSSIAAPTLSEKLHFQKEIKTLEEIRSQKRKTLFDAQDDIDRRRGEFIAEIEKKLSVSYSRQPIFKIEWRVV</sequence>
<evidence type="ECO:0000313" key="8">
    <source>
        <dbReference type="Proteomes" id="UP000297855"/>
    </source>
</evidence>
<dbReference type="PROSITE" id="PS51194">
    <property type="entry name" value="HELICASE_CTER"/>
    <property type="match status" value="1"/>
</dbReference>
<dbReference type="SMART" id="SM00487">
    <property type="entry name" value="DEXDc"/>
    <property type="match status" value="1"/>
</dbReference>
<dbReference type="EMBL" id="RQEV01000014">
    <property type="protein sequence ID" value="TGK15728.1"/>
    <property type="molecule type" value="Genomic_DNA"/>
</dbReference>
<evidence type="ECO:0000259" key="6">
    <source>
        <dbReference type="PROSITE" id="PS51194"/>
    </source>
</evidence>
<evidence type="ECO:0000313" key="7">
    <source>
        <dbReference type="EMBL" id="TGK15728.1"/>
    </source>
</evidence>
<dbReference type="GO" id="GO:0004386">
    <property type="term" value="F:helicase activity"/>
    <property type="evidence" value="ECO:0007669"/>
    <property type="project" value="UniProtKB-KW"/>
</dbReference>
<dbReference type="InterPro" id="IPR014001">
    <property type="entry name" value="Helicase_ATP-bd"/>
</dbReference>
<keyword evidence="3 7" id="KW-0347">Helicase</keyword>
<dbReference type="AlphaFoldDB" id="A0A4R9GLQ2"/>
<dbReference type="PANTHER" id="PTHR10799">
    <property type="entry name" value="SNF2/RAD54 HELICASE FAMILY"/>
    <property type="match status" value="1"/>
</dbReference>
<dbReference type="InterPro" id="IPR049730">
    <property type="entry name" value="SNF2/RAD54-like_C"/>
</dbReference>
<keyword evidence="8" id="KW-1185">Reference proteome</keyword>
<dbReference type="SMART" id="SM00490">
    <property type="entry name" value="HELICc"/>
    <property type="match status" value="1"/>
</dbReference>
<keyword evidence="1" id="KW-0547">Nucleotide-binding</keyword>
<dbReference type="Proteomes" id="UP000297855">
    <property type="component" value="Unassembled WGS sequence"/>
</dbReference>
<dbReference type="PROSITE" id="PS51192">
    <property type="entry name" value="HELICASE_ATP_BIND_1"/>
    <property type="match status" value="1"/>
</dbReference>
<dbReference type="GO" id="GO:0005524">
    <property type="term" value="F:ATP binding"/>
    <property type="evidence" value="ECO:0007669"/>
    <property type="project" value="UniProtKB-KW"/>
</dbReference>
<dbReference type="CDD" id="cd18793">
    <property type="entry name" value="SF2_C_SNF"/>
    <property type="match status" value="1"/>
</dbReference>
<dbReference type="InterPro" id="IPR001650">
    <property type="entry name" value="Helicase_C-like"/>
</dbReference>
<feature type="domain" description="Helicase ATP-binding" evidence="5">
    <location>
        <begin position="49"/>
        <end position="215"/>
    </location>
</feature>
<dbReference type="Pfam" id="PF00176">
    <property type="entry name" value="SNF2-rel_dom"/>
    <property type="match status" value="1"/>
</dbReference>
<dbReference type="InterPro" id="IPR027417">
    <property type="entry name" value="P-loop_NTPase"/>
</dbReference>
<dbReference type="GO" id="GO:0016787">
    <property type="term" value="F:hydrolase activity"/>
    <property type="evidence" value="ECO:0007669"/>
    <property type="project" value="UniProtKB-KW"/>
</dbReference>
<feature type="domain" description="Helicase C-terminal" evidence="6">
    <location>
        <begin position="408"/>
        <end position="587"/>
    </location>
</feature>
<dbReference type="InterPro" id="IPR057342">
    <property type="entry name" value="DEXDc_RapA"/>
</dbReference>
<evidence type="ECO:0000256" key="3">
    <source>
        <dbReference type="ARBA" id="ARBA00022806"/>
    </source>
</evidence>
<protein>
    <submittedName>
        <fullName evidence="7">DEAD/DEAH box helicase</fullName>
    </submittedName>
</protein>
<proteinExistence type="predicted"/>
<dbReference type="SUPFAM" id="SSF52540">
    <property type="entry name" value="P-loop containing nucleoside triphosphate hydrolases"/>
    <property type="match status" value="2"/>
</dbReference>
<comment type="caution">
    <text evidence="7">The sequence shown here is derived from an EMBL/GenBank/DDBJ whole genome shotgun (WGS) entry which is preliminary data.</text>
</comment>
<dbReference type="OrthoDB" id="9814088at2"/>